<comment type="caution">
    <text evidence="1">The sequence shown here is derived from an EMBL/GenBank/DDBJ whole genome shotgun (WGS) entry which is preliminary data.</text>
</comment>
<name>A0ABR4CZL9_9HELO</name>
<sequence length="177" mass="20135">MTNLEESSSMELYLSQPGFEDPTLSRAYNDQVHPAIMAIEESGSITIREYSPISSMNGFRPAGFRRADDKQHTGYITAQYRVSAATMIENSDVFKAAFLGNDWLYSRKSYIDVQCPDLGPHIRPLEIVLKALHEDYPTKANLILNPQGREVCRTLVALKIPKSKLIYWFYNWISSPP</sequence>
<gene>
    <name evidence="1" type="ORF">VTL71DRAFT_285</name>
</gene>
<organism evidence="1 2">
    <name type="scientific">Oculimacula yallundae</name>
    <dbReference type="NCBI Taxonomy" id="86028"/>
    <lineage>
        <taxon>Eukaryota</taxon>
        <taxon>Fungi</taxon>
        <taxon>Dikarya</taxon>
        <taxon>Ascomycota</taxon>
        <taxon>Pezizomycotina</taxon>
        <taxon>Leotiomycetes</taxon>
        <taxon>Helotiales</taxon>
        <taxon>Ploettnerulaceae</taxon>
        <taxon>Oculimacula</taxon>
    </lineage>
</organism>
<reference evidence="1 2" key="1">
    <citation type="journal article" date="2024" name="Commun. Biol.">
        <title>Comparative genomic analysis of thermophilic fungi reveals convergent evolutionary adaptations and gene losses.</title>
        <authorList>
            <person name="Steindorff A.S."/>
            <person name="Aguilar-Pontes M.V."/>
            <person name="Robinson A.J."/>
            <person name="Andreopoulos B."/>
            <person name="LaButti K."/>
            <person name="Kuo A."/>
            <person name="Mondo S."/>
            <person name="Riley R."/>
            <person name="Otillar R."/>
            <person name="Haridas S."/>
            <person name="Lipzen A."/>
            <person name="Grimwood J."/>
            <person name="Schmutz J."/>
            <person name="Clum A."/>
            <person name="Reid I.D."/>
            <person name="Moisan M.C."/>
            <person name="Butler G."/>
            <person name="Nguyen T.T.M."/>
            <person name="Dewar K."/>
            <person name="Conant G."/>
            <person name="Drula E."/>
            <person name="Henrissat B."/>
            <person name="Hansel C."/>
            <person name="Singer S."/>
            <person name="Hutchinson M.I."/>
            <person name="de Vries R.P."/>
            <person name="Natvig D.O."/>
            <person name="Powell A.J."/>
            <person name="Tsang A."/>
            <person name="Grigoriev I.V."/>
        </authorList>
    </citation>
    <scope>NUCLEOTIDE SEQUENCE [LARGE SCALE GENOMIC DNA]</scope>
    <source>
        <strain evidence="1 2">CBS 494.80</strain>
    </source>
</reference>
<accession>A0ABR4CZL9</accession>
<proteinExistence type="predicted"/>
<protein>
    <submittedName>
        <fullName evidence="1">Uncharacterized protein</fullName>
    </submittedName>
</protein>
<dbReference type="Proteomes" id="UP001595075">
    <property type="component" value="Unassembled WGS sequence"/>
</dbReference>
<keyword evidence="2" id="KW-1185">Reference proteome</keyword>
<evidence type="ECO:0000313" key="1">
    <source>
        <dbReference type="EMBL" id="KAL2075342.1"/>
    </source>
</evidence>
<evidence type="ECO:0000313" key="2">
    <source>
        <dbReference type="Proteomes" id="UP001595075"/>
    </source>
</evidence>
<dbReference type="EMBL" id="JAZHXI010000001">
    <property type="protein sequence ID" value="KAL2075342.1"/>
    <property type="molecule type" value="Genomic_DNA"/>
</dbReference>